<dbReference type="RefSeq" id="WP_063514530.1">
    <property type="nucleotide sequence ID" value="NZ_CP011158.1"/>
</dbReference>
<dbReference type="KEGG" id="moi:MOVS_08185"/>
<dbReference type="STRING" id="29433.MOVS_08185"/>
<dbReference type="EMBL" id="CP011158">
    <property type="protein sequence ID" value="ANB91950.1"/>
    <property type="molecule type" value="Genomic_DNA"/>
</dbReference>
<reference evidence="3 5" key="2">
    <citation type="submission" date="2018-06" db="EMBL/GenBank/DDBJ databases">
        <authorList>
            <consortium name="Pathogen Informatics"/>
            <person name="Doyle S."/>
        </authorList>
    </citation>
    <scope>NUCLEOTIDE SEQUENCE [LARGE SCALE GENOMIC DNA]</scope>
    <source>
        <strain evidence="3 5">NCTC11227</strain>
    </source>
</reference>
<protein>
    <submittedName>
        <fullName evidence="3">Uncharacterized protein</fullName>
    </submittedName>
</protein>
<dbReference type="Proteomes" id="UP000076765">
    <property type="component" value="Chromosome"/>
</dbReference>
<keyword evidence="1" id="KW-0732">Signal</keyword>
<evidence type="ECO:0000313" key="4">
    <source>
        <dbReference type="Proteomes" id="UP000076765"/>
    </source>
</evidence>
<proteinExistence type="predicted"/>
<sequence>MTKPKLNKRAWLLLLGLPLGAMTSAYAENCFPTLNNISGGRFDDKFIAVGSSGGETIYSCFRDEPAPNLDRKIVVLDSQVIRGGSQGIGMGELNGLVNFGVGSVELDGFDVTDNLSLPSNFIFKTHNREREPVRERFQFFTYTRDNGGTIRGDQQPSVYDAYCEGRGVVPHGAVNHQQNILDYLTANAHRFTVNGQPAAPSFKRIDRNNQQFASVTLVIDGADMTVNFIARKRDGFYHRNKNRDHIYCLMTVGVEASVDMNTAKPKDYNLRIGYSSQ</sequence>
<reference evidence="2 4" key="1">
    <citation type="submission" date="2015-04" db="EMBL/GenBank/DDBJ databases">
        <authorList>
            <person name="Calcutt M.J."/>
            <person name="Foecking M.F."/>
        </authorList>
    </citation>
    <scope>NUCLEOTIDE SEQUENCE [LARGE SCALE GENOMIC DNA]</scope>
    <source>
        <strain evidence="2 4">199/55</strain>
    </source>
</reference>
<feature type="chain" id="PRO_5016706080" evidence="1">
    <location>
        <begin position="28"/>
        <end position="277"/>
    </location>
</feature>
<gene>
    <name evidence="2" type="ORF">MOVS_08185</name>
    <name evidence="3" type="ORF">NCTC11227_01711</name>
</gene>
<evidence type="ECO:0000313" key="2">
    <source>
        <dbReference type="EMBL" id="ANB91950.1"/>
    </source>
</evidence>
<evidence type="ECO:0000313" key="3">
    <source>
        <dbReference type="EMBL" id="STY87692.1"/>
    </source>
</evidence>
<dbReference type="EMBL" id="UGPW01000001">
    <property type="protein sequence ID" value="STY87692.1"/>
    <property type="molecule type" value="Genomic_DNA"/>
</dbReference>
<dbReference type="AlphaFoldDB" id="A0A378PLQ5"/>
<keyword evidence="4" id="KW-1185">Reference proteome</keyword>
<dbReference type="Proteomes" id="UP000255102">
    <property type="component" value="Unassembled WGS sequence"/>
</dbReference>
<evidence type="ECO:0000313" key="5">
    <source>
        <dbReference type="Proteomes" id="UP000255102"/>
    </source>
</evidence>
<organism evidence="3 5">
    <name type="scientific">Moraxella ovis</name>
    <dbReference type="NCBI Taxonomy" id="29433"/>
    <lineage>
        <taxon>Bacteria</taxon>
        <taxon>Pseudomonadati</taxon>
        <taxon>Pseudomonadota</taxon>
        <taxon>Gammaproteobacteria</taxon>
        <taxon>Moraxellales</taxon>
        <taxon>Moraxellaceae</taxon>
        <taxon>Moraxella</taxon>
    </lineage>
</organism>
<evidence type="ECO:0000256" key="1">
    <source>
        <dbReference type="SAM" id="SignalP"/>
    </source>
</evidence>
<feature type="signal peptide" evidence="1">
    <location>
        <begin position="1"/>
        <end position="27"/>
    </location>
</feature>
<accession>A0A378PLQ5</accession>
<name>A0A378PLQ5_9GAMM</name>